<dbReference type="EMBL" id="JAAMPJ010000019">
    <property type="protein sequence ID" value="NGY66020.1"/>
    <property type="molecule type" value="Genomic_DNA"/>
</dbReference>
<keyword evidence="2" id="KW-0808">Transferase</keyword>
<dbReference type="RefSeq" id="WP_166055345.1">
    <property type="nucleotide sequence ID" value="NZ_JAAMPJ010000019.1"/>
</dbReference>
<dbReference type="GO" id="GO:0016740">
    <property type="term" value="F:transferase activity"/>
    <property type="evidence" value="ECO:0007669"/>
    <property type="project" value="UniProtKB-KW"/>
</dbReference>
<feature type="transmembrane region" description="Helical" evidence="1">
    <location>
        <begin position="199"/>
        <end position="220"/>
    </location>
</feature>
<organism evidence="2 3">
    <name type="scientific">Lentzea alba</name>
    <dbReference type="NCBI Taxonomy" id="2714351"/>
    <lineage>
        <taxon>Bacteria</taxon>
        <taxon>Bacillati</taxon>
        <taxon>Actinomycetota</taxon>
        <taxon>Actinomycetes</taxon>
        <taxon>Pseudonocardiales</taxon>
        <taxon>Pseudonocardiaceae</taxon>
        <taxon>Lentzea</taxon>
    </lineage>
</organism>
<evidence type="ECO:0000313" key="2">
    <source>
        <dbReference type="EMBL" id="NGY66020.1"/>
    </source>
</evidence>
<feature type="transmembrane region" description="Helical" evidence="1">
    <location>
        <begin position="450"/>
        <end position="475"/>
    </location>
</feature>
<keyword evidence="3" id="KW-1185">Reference proteome</keyword>
<protein>
    <submittedName>
        <fullName evidence="2">Transferase</fullName>
    </submittedName>
</protein>
<keyword evidence="1" id="KW-0472">Membrane</keyword>
<name>A0A7C9W9V0_9PSEU</name>
<keyword evidence="1" id="KW-1133">Transmembrane helix</keyword>
<feature type="transmembrane region" description="Helical" evidence="1">
    <location>
        <begin position="7"/>
        <end position="27"/>
    </location>
</feature>
<accession>A0A7C9W9V0</accession>
<dbReference type="Proteomes" id="UP000481360">
    <property type="component" value="Unassembled WGS sequence"/>
</dbReference>
<sequence>MRTLNRVVTALAAVVGYVALILAITAGQETRESNAFRDAPEQHAAFVAALDRGDTAGVREVERWFRTHTPSSSSSSTSISLASDAAERGDFDFVRRYLDDVPAEIEEDQRELDARASDSWATAWPWLVPGALLAAAALVLRHRRRQANAEVVELVLQYVPPRPPWRRPVFLVVSGVGYTLLVAGFIAVVAATRANELPWAARGFFLAGGVVALPIAYFVLKYSRPRAVRSAAQALRADWRRPVLYLRGFDDDPQAAVVDELPGALSAGMLSIHSREEHLIGALGAFGPVVAVGRPGEPLPHLGASRFYLPLDDWQPGVLRLMEMSQLIVLRLGDGEGVWWEVDQARATQPPGKLLLLIPGDRPDLAERLDAHLPIPARIDKAYPMPGLWTSAVVVFGADWTPVVQPVGPFPGEKHKTGSPVFYVARAMQQALASIGAHKRAMGPRTNSHLLAIYGKVLLLVPGLFLFAHFLRLIFLW</sequence>
<feature type="transmembrane region" description="Helical" evidence="1">
    <location>
        <begin position="169"/>
        <end position="193"/>
    </location>
</feature>
<proteinExistence type="predicted"/>
<dbReference type="AlphaFoldDB" id="A0A7C9W9V0"/>
<feature type="transmembrane region" description="Helical" evidence="1">
    <location>
        <begin position="123"/>
        <end position="140"/>
    </location>
</feature>
<gene>
    <name evidence="2" type="ORF">G7043_44755</name>
</gene>
<evidence type="ECO:0000313" key="3">
    <source>
        <dbReference type="Proteomes" id="UP000481360"/>
    </source>
</evidence>
<keyword evidence="1" id="KW-0812">Transmembrane</keyword>
<evidence type="ECO:0000256" key="1">
    <source>
        <dbReference type="SAM" id="Phobius"/>
    </source>
</evidence>
<reference evidence="2 3" key="1">
    <citation type="submission" date="2020-03" db="EMBL/GenBank/DDBJ databases">
        <title>Isolation and identification of active actinomycetes.</title>
        <authorList>
            <person name="Sun X."/>
        </authorList>
    </citation>
    <scope>NUCLEOTIDE SEQUENCE [LARGE SCALE GENOMIC DNA]</scope>
    <source>
        <strain evidence="2 3">NEAU-D13</strain>
    </source>
</reference>
<comment type="caution">
    <text evidence="2">The sequence shown here is derived from an EMBL/GenBank/DDBJ whole genome shotgun (WGS) entry which is preliminary data.</text>
</comment>